<dbReference type="PDBsum" id="3S52"/>
<reference evidence="3 4" key="1">
    <citation type="journal article" date="2002" name="J. Bacteriol.">
        <title>Genome sequence of Yersinia pestis KIM.</title>
        <authorList>
            <person name="Deng W."/>
            <person name="Burland V."/>
            <person name="Plunkett G.III."/>
            <person name="Boutin A."/>
            <person name="Mayhew G.F."/>
            <person name="Liss P."/>
            <person name="Perna N.T."/>
            <person name="Rose D.J."/>
            <person name="Mau B."/>
            <person name="Zhou S."/>
            <person name="Schwartz D.C."/>
            <person name="Fetherston J.D."/>
            <person name="Lindler L.E."/>
            <person name="Brubaker R.R."/>
            <person name="Plana G.V."/>
            <person name="Straley S.C."/>
            <person name="McDonough K.A."/>
            <person name="Nilles M.L."/>
            <person name="Matson J.S."/>
            <person name="Blattner F.R."/>
            <person name="Perry R.D."/>
        </authorList>
    </citation>
    <scope>NUCLEOTIDE SEQUENCE [LARGE SCALE GENOMIC DNA]</scope>
    <source>
        <strain evidence="4">KIM10+ / Biovar Mediaevalis</strain>
    </source>
</reference>
<keyword evidence="3" id="KW-0413">Isomerase</keyword>
<gene>
    <name evidence="3" type="ordered locus">y2229</name>
</gene>
<protein>
    <submittedName>
        <fullName evidence="3">Isomerase</fullName>
    </submittedName>
</protein>
<evidence type="ECO:0000256" key="1">
    <source>
        <dbReference type="ARBA" id="ARBA00022723"/>
    </source>
</evidence>
<dbReference type="FunFam" id="3.90.850.10:FF:000007">
    <property type="entry name" value="Fumarylacetoacetate hydrolase family protein"/>
    <property type="match status" value="1"/>
</dbReference>
<evidence type="ECO:0000313" key="4">
    <source>
        <dbReference type="Proteomes" id="UP000002490"/>
    </source>
</evidence>
<dbReference type="InterPro" id="IPR036663">
    <property type="entry name" value="Fumarylacetoacetase_C_sf"/>
</dbReference>
<dbReference type="AlphaFoldDB" id="Q8D0F9"/>
<dbReference type="Proteomes" id="UP000002490">
    <property type="component" value="Chromosome"/>
</dbReference>
<evidence type="ECO:0000259" key="2">
    <source>
        <dbReference type="Pfam" id="PF01557"/>
    </source>
</evidence>
<dbReference type="PANTHER" id="PTHR11820:SF7">
    <property type="entry name" value="ACYLPYRUVASE FAHD1, MITOCHONDRIAL"/>
    <property type="match status" value="1"/>
</dbReference>
<dbReference type="InterPro" id="IPR011234">
    <property type="entry name" value="Fumarylacetoacetase-like_C"/>
</dbReference>
<dbReference type="Gene3D" id="3.90.850.10">
    <property type="entry name" value="Fumarylacetoacetase-like, C-terminal domain"/>
    <property type="match status" value="1"/>
</dbReference>
<accession>Q8D0F9</accession>
<keyword evidence="5" id="KW-0002">3D-structure</keyword>
<dbReference type="NCBIfam" id="NF007967">
    <property type="entry name" value="PRK10691.1"/>
    <property type="match status" value="1"/>
</dbReference>
<feature type="domain" description="Fumarylacetoacetase-like C-terminal" evidence="2">
    <location>
        <begin position="30"/>
        <end position="222"/>
    </location>
</feature>
<proteinExistence type="evidence at protein level"/>
<evidence type="ECO:0007829" key="5">
    <source>
        <dbReference type="PDB" id="3S52"/>
    </source>
</evidence>
<dbReference type="DNASU" id="1147176"/>
<dbReference type="GO" id="GO:0046872">
    <property type="term" value="F:metal ion binding"/>
    <property type="evidence" value="ECO:0007669"/>
    <property type="project" value="UniProtKB-KW"/>
</dbReference>
<dbReference type="KEGG" id="ypk:y2229"/>
<name>Q8D0F9_YERPE</name>
<dbReference type="Pfam" id="PF01557">
    <property type="entry name" value="FAA_hydrolase"/>
    <property type="match status" value="1"/>
</dbReference>
<evidence type="ECO:0000313" key="3">
    <source>
        <dbReference type="EMBL" id="AAM85789.1"/>
    </source>
</evidence>
<keyword evidence="1" id="KW-0479">Metal-binding</keyword>
<dbReference type="PDB" id="3S52">
    <property type="method" value="X-ray"/>
    <property type="resolution" value="2.01 A"/>
    <property type="chains" value="A/B/C/D=13-230"/>
</dbReference>
<dbReference type="SMR" id="Q8D0F9"/>
<dbReference type="HOGENOM" id="CLU_028458_5_2_6"/>
<dbReference type="EMBL" id="AE009952">
    <property type="protein sequence ID" value="AAM85789.1"/>
    <property type="molecule type" value="Genomic_DNA"/>
</dbReference>
<dbReference type="EvolutionaryTrace" id="Q8D0F9"/>
<dbReference type="SUPFAM" id="SSF56529">
    <property type="entry name" value="FAH"/>
    <property type="match status" value="1"/>
</dbReference>
<organism evidence="3 4">
    <name type="scientific">Yersinia pestis</name>
    <dbReference type="NCBI Taxonomy" id="632"/>
    <lineage>
        <taxon>Bacteria</taxon>
        <taxon>Pseudomonadati</taxon>
        <taxon>Pseudomonadota</taxon>
        <taxon>Gammaproteobacteria</taxon>
        <taxon>Enterobacterales</taxon>
        <taxon>Yersiniaceae</taxon>
        <taxon>Yersinia</taxon>
    </lineage>
</organism>
<dbReference type="GO" id="GO:0016853">
    <property type="term" value="F:isomerase activity"/>
    <property type="evidence" value="ECO:0007669"/>
    <property type="project" value="UniProtKB-KW"/>
</dbReference>
<dbReference type="PANTHER" id="PTHR11820">
    <property type="entry name" value="ACYLPYRUVASE"/>
    <property type="match status" value="1"/>
</dbReference>
<reference evidence="5" key="2">
    <citation type="submission" date="2011-05" db="PDB data bank">
        <title>Crystal structure of a putative fumarylacetoacetate hydrolase family protein from Yersinia pestis CO92.</title>
        <authorList>
            <consortium name="Center for Structural Genomics of Infectious Diseases (CSGID)"/>
            <person name="Nocek B."/>
            <person name="Zhou M."/>
            <person name="Grimshaw S."/>
            <person name="Anderson W.F."/>
            <person name="Joachimiak A."/>
        </authorList>
    </citation>
    <scope>X-RAY CRYSTALLOGRAPHY (2.01 ANGSTROMS) OF 13-230</scope>
</reference>
<sequence>MCLLGYKFKRGSMYQHRDWQGALLDFPVNKVVCVGSNYAEHIKEMGSTASVEPVLFIKPETALCDIRQPVSIPKDFGSVHHEIELAVLIGTPLKQASEDRVARAIAGYGVALDLTLRELQAGFKKAGQPWEKAKAFDGSCPISGFIPVAEFGDAQQADLSLTINGEIRQQGNTRDMITPIIPLISYMSRFFTLRAGDIVLTGTPQGVGPMQSGDMLKIMLNGKTVNTRII</sequence>